<dbReference type="Gene3D" id="1.20.120.20">
    <property type="entry name" value="Apolipoprotein"/>
    <property type="match status" value="1"/>
</dbReference>
<organism evidence="2">
    <name type="scientific">Hexamita inflata</name>
    <dbReference type="NCBI Taxonomy" id="28002"/>
    <lineage>
        <taxon>Eukaryota</taxon>
        <taxon>Metamonada</taxon>
        <taxon>Diplomonadida</taxon>
        <taxon>Hexamitidae</taxon>
        <taxon>Hexamitinae</taxon>
        <taxon>Hexamita</taxon>
    </lineage>
</organism>
<dbReference type="Proteomes" id="UP001642409">
    <property type="component" value="Unassembled WGS sequence"/>
</dbReference>
<dbReference type="EMBL" id="CAXDID020000081">
    <property type="protein sequence ID" value="CAL6018690.1"/>
    <property type="molecule type" value="Genomic_DNA"/>
</dbReference>
<reference evidence="3 4" key="2">
    <citation type="submission" date="2024-07" db="EMBL/GenBank/DDBJ databases">
        <authorList>
            <person name="Akdeniz Z."/>
        </authorList>
    </citation>
    <scope>NUCLEOTIDE SEQUENCE [LARGE SCALE GENOMIC DNA]</scope>
</reference>
<evidence type="ECO:0000313" key="2">
    <source>
        <dbReference type="EMBL" id="CAI9925748.1"/>
    </source>
</evidence>
<protein>
    <submittedName>
        <fullName evidence="2">Uncharacterized protein</fullName>
    </submittedName>
</protein>
<name>A0AA86NTF4_9EUKA</name>
<evidence type="ECO:0000313" key="4">
    <source>
        <dbReference type="Proteomes" id="UP001642409"/>
    </source>
</evidence>
<accession>A0AA86NTF4</accession>
<feature type="coiled-coil region" evidence="1">
    <location>
        <begin position="1136"/>
        <end position="1163"/>
    </location>
</feature>
<comment type="caution">
    <text evidence="2">The sequence shown here is derived from an EMBL/GenBank/DDBJ whole genome shotgun (WGS) entry which is preliminary data.</text>
</comment>
<dbReference type="EMBL" id="CATOUU010000347">
    <property type="protein sequence ID" value="CAI9925748.1"/>
    <property type="molecule type" value="Genomic_DNA"/>
</dbReference>
<sequence length="2192" mass="231776">MMTMLSSILCKSLQFNANSHLHSQQLTVNDQNYQYFQKQSFINMKYLKQNMFLHQQSSYLFIYSEVVKNSQIQIEMDYTNVFAVFGLNAPLQDIQNATINVSIQFMVVQAALICIQCDFNVEQSTLIFQADGDTVSGVMLFSRSMLKMKNSNVQVRFRSQKSSGLINEIQDQMSNFTLWDVNILCYNSKQSPENGYLASAVRVPTNILTTNTQVCRDANTNRVGFRVGSASQLSPSTEALNCMSICESGSNFVYGICLSDLSLGEYKANNDTYVCVSPFEFNGEACECGKGYSLNVTKCVHIVDQLTHLNAWIVGNVSEMQIKISQNQALNLNFDDIEYNIVGNTTSIINEFQSNYDAFEAHLELNTSRLNAKIDAQTTTLTAKIQADAADLLANIVQNSSTLDGRIAGNATALNSRIDSLDASVSSQVADIYTNITAVNSSVSTVASDLGSSVSSFNTKIADLNAHLLSNVTVVNSSIADLKTSTTANITQLNASLLSLTSQLQTNVSAVNTTMLSVNATLSSDISLLNASMLARDANVISNLTAINSTVSTMHAALLSDISSVNANLLSNASDLLSKIVSNSSALDGRIAGNATALNSRIDSLDASVSSQVADIYTNITAVNSSVSTVASDLGSNVSSFNTKIADLNAHLLSNVTVVNSSIADLKTSTTANITQLNASLLSLTSQLQTNVSAVNTTMLSVNATLSSDISLLNASMLARDANVISNLTAINSTVSTMHAALLSDISSVNANLLSNASDLLSKIVSNSSALDGRIAGNATALNSRIDSLDASVSSQVAGICTNITAVNSSVSTVASDLGSNVSSFNAKIADLNAHLLSNVTVVNSSIADLKTSTTANITQLNASLLSLTSQLQTNVSAVNTTMLSVNATLSSDISLLNASMLARDANVISNLTAINSTVSTMHAALLSDISSVNANLLSNASDLLSKIVSNSSALDGRIAGNATALNSRIDSLDASVSSQVADIYTNITAVNSSVSTVASDLGSSVSSFNTKIADLNAHLLSNVTVVNSSIADLKTSTTANITQLNASLLSLTSQLQTNVSAVNTTLLSVNATLSSDISLLNASMLARDANVISNLTAINSSINSSLLFNISSLNTSMIQKTNNLTSDIIAASAKLAQSNLILDKLLQQLADIQNQVVDLNEAEIDPQFDFVDEITIDIICNQQRFIQSFDIPAITNSIAASNFSSNVVFGAGVHLNNAFIDVVDSSLSTALFYLFQSQTYFYNLKIQVGTQVVGSGSIVADQGVQMVNRLTIVSKVASTITVQSGQQLNFLARATSGVSIRSLLVNVNLAPASSGSVCLIGTATRALNVRNYQVAGSYYSAQSSCLGVLSVNGGQVSLQTVNFGPLRVTFGNFSSYLFASVNQSSLQLQKIVVQVGASDASANVITSISTTAATDFAFGGVITCINNSQVDFQISTFRVFAAYNTQFVNNSGQMFGMLNKSNVVSASQVCYQDSSRFQAASAVVVGIIGQVEGVFSFSNSNIIFSLAGDANFQGIGTVALMTSSCTKAVIADLNVQVQIAVKTTQYDDGNVSALIGTQAGLNWSVQNSVFNNVQLNRGKNMGAVSGFCDGCVGTIQNVQVINSTLAATEYDKSVVGSIIGNVTSSSNINIFLSSVNNLLSISSGTSYCYTGLIFGQALSSSIVLNSISIQNSNISTQANSMYAYAGVLPYAISSIISINDTVIINNNVTGYSSAGADVRCGYVSGQLMTVTINLIHLIIQNSQIQTISQSYTSLAAASAAYIDSCKFTALEVEISSILINTISNAQNSQGAVMIAWSWSSTNIINIIIFNNITIIGLGSKNSAIGGIIANMSGGSAVINKFKAINLQFTLTSQIENISLGGIIGIAKSKATINLYGCYIQQIKYVATGYQYTFVGGYFGSFDNCTANQSQSQIFNSTISGVSQSTETNVGGYFGIAESATRLYFENCSVQYINISSGGNTCRSILFGGRIEYSFCDVTKIYVGNSWATTLVSTQSRAGSLFGRVYHSIVNSVLVQIENIQLSAISTTFECEVASVTTSLLNTSIAFRDSSIKNVNIYSYSKNMNAHASGIHSTIESSNVYIYNVVLESIKLKVDNDNYTASQFAGAIASTMSRSSSYSYGALQMDHVTINSIQIEAIFSSDKQVKFLIGKIIASSPSVFVQIIDSVSIGVSTVLGSPVSNCQLTQPNNNGC</sequence>
<keyword evidence="1" id="KW-0175">Coiled coil</keyword>
<keyword evidence="4" id="KW-1185">Reference proteome</keyword>
<reference evidence="2" key="1">
    <citation type="submission" date="2023-06" db="EMBL/GenBank/DDBJ databases">
        <authorList>
            <person name="Kurt Z."/>
        </authorList>
    </citation>
    <scope>NUCLEOTIDE SEQUENCE</scope>
</reference>
<proteinExistence type="predicted"/>
<gene>
    <name evidence="2" type="ORF">HINF_LOCUS13393</name>
    <name evidence="3" type="ORF">HINF_LOCUS26589</name>
</gene>
<evidence type="ECO:0000256" key="1">
    <source>
        <dbReference type="SAM" id="Coils"/>
    </source>
</evidence>
<evidence type="ECO:0000313" key="3">
    <source>
        <dbReference type="EMBL" id="CAL6018690.1"/>
    </source>
</evidence>